<dbReference type="AlphaFoldDB" id="A0A292YKW8"/>
<dbReference type="OrthoDB" id="9815896at2"/>
<name>A0A292YKW8_9BACL</name>
<dbReference type="RefSeq" id="WP_096181517.1">
    <property type="nucleotide sequence ID" value="NZ_BDUF01000031.1"/>
</dbReference>
<proteinExistence type="predicted"/>
<organism evidence="2 3">
    <name type="scientific">Effusibacillus lacus</name>
    <dbReference type="NCBI Taxonomy" id="1348429"/>
    <lineage>
        <taxon>Bacteria</taxon>
        <taxon>Bacillati</taxon>
        <taxon>Bacillota</taxon>
        <taxon>Bacilli</taxon>
        <taxon>Bacillales</taxon>
        <taxon>Alicyclobacillaceae</taxon>
        <taxon>Effusibacillus</taxon>
    </lineage>
</organism>
<reference evidence="3" key="1">
    <citation type="submission" date="2017-07" db="EMBL/GenBank/DDBJ databases">
        <title>Draft genome sequence of Effusibacillus lacus strain skLN1.</title>
        <authorList>
            <person name="Watanabe M."/>
            <person name="Kojima H."/>
            <person name="Fukui M."/>
        </authorList>
    </citation>
    <scope>NUCLEOTIDE SEQUENCE [LARGE SCALE GENOMIC DNA]</scope>
    <source>
        <strain evidence="3">skLN1</strain>
    </source>
</reference>
<dbReference type="EMBL" id="BDUF01000031">
    <property type="protein sequence ID" value="GAX89816.1"/>
    <property type="molecule type" value="Genomic_DNA"/>
</dbReference>
<dbReference type="Proteomes" id="UP000217785">
    <property type="component" value="Unassembled WGS sequence"/>
</dbReference>
<accession>A0A292YKW8</accession>
<evidence type="ECO:0000259" key="1">
    <source>
        <dbReference type="Pfam" id="PF13401"/>
    </source>
</evidence>
<protein>
    <submittedName>
        <fullName evidence="2">ATPase AAA</fullName>
    </submittedName>
</protein>
<dbReference type="Pfam" id="PF13401">
    <property type="entry name" value="AAA_22"/>
    <property type="match status" value="1"/>
</dbReference>
<gene>
    <name evidence="2" type="ORF">EFBL_1441</name>
</gene>
<dbReference type="SUPFAM" id="SSF52540">
    <property type="entry name" value="P-loop containing nucleoside triphosphate hydrolases"/>
    <property type="match status" value="1"/>
</dbReference>
<dbReference type="PANTHER" id="PTHR35894">
    <property type="entry name" value="GENERAL SECRETION PATHWAY PROTEIN A-RELATED"/>
    <property type="match status" value="1"/>
</dbReference>
<evidence type="ECO:0000313" key="2">
    <source>
        <dbReference type="EMBL" id="GAX89816.1"/>
    </source>
</evidence>
<dbReference type="GO" id="GO:0016887">
    <property type="term" value="F:ATP hydrolysis activity"/>
    <property type="evidence" value="ECO:0007669"/>
    <property type="project" value="InterPro"/>
</dbReference>
<sequence length="267" mass="31153">MIRHFFGWERTPFTKEISTDHLYLSERFKECVARLHYMVKTRSFGCVTGDIGSGKSTAIRYLRDQLDLHKYRFLYLSDANLRPRDFYRELLHHFGLSPKFLRSEAKRQFQHLVWDLYENQKKVAVVVIDEAHLLQGDMLQEIRFLTNFQIDSVSPLALVLVGQPELQATLQLRVFKPITQRMNVRFHLSGLDLQETRAYIEHQLQVAGSTHPVFTTEAMDAIHAHTRGISREINNVCTACLLDAVLRKDKLIDAMHVARILTEFKEQ</sequence>
<keyword evidence="3" id="KW-1185">Reference proteome</keyword>
<dbReference type="InterPro" id="IPR052026">
    <property type="entry name" value="ExeA_AAA_ATPase_DNA-bind"/>
</dbReference>
<evidence type="ECO:0000313" key="3">
    <source>
        <dbReference type="Proteomes" id="UP000217785"/>
    </source>
</evidence>
<dbReference type="PANTHER" id="PTHR35894:SF1">
    <property type="entry name" value="PHOSPHORIBULOKINASE _ URIDINE KINASE FAMILY"/>
    <property type="match status" value="1"/>
</dbReference>
<feature type="domain" description="ORC1/DEAH AAA+ ATPase" evidence="1">
    <location>
        <begin position="41"/>
        <end position="169"/>
    </location>
</feature>
<dbReference type="InterPro" id="IPR049945">
    <property type="entry name" value="AAA_22"/>
</dbReference>
<dbReference type="InterPro" id="IPR027417">
    <property type="entry name" value="P-loop_NTPase"/>
</dbReference>
<comment type="caution">
    <text evidence="2">The sequence shown here is derived from an EMBL/GenBank/DDBJ whole genome shotgun (WGS) entry which is preliminary data.</text>
</comment>
<dbReference type="Gene3D" id="3.40.50.300">
    <property type="entry name" value="P-loop containing nucleotide triphosphate hydrolases"/>
    <property type="match status" value="1"/>
</dbReference>